<sequence length="102" mass="12108">MQHHIDDNNISKFNPHTTLRGELLSILFDDVTTSHQLFYPTNNKYMTMAKSIVKKLCIPLSLVHQSIRDWHESIKQKFKRERKPLQMVHNFVQAKQDKYGKT</sequence>
<protein>
    <submittedName>
        <fullName evidence="1">Uncharacterized protein</fullName>
    </submittedName>
</protein>
<evidence type="ECO:0000313" key="2">
    <source>
        <dbReference type="EMBL" id="CAF4741566.1"/>
    </source>
</evidence>
<reference evidence="1" key="1">
    <citation type="submission" date="2021-02" db="EMBL/GenBank/DDBJ databases">
        <authorList>
            <person name="Nowell W R."/>
        </authorList>
    </citation>
    <scope>NUCLEOTIDE SEQUENCE</scope>
</reference>
<dbReference type="Proteomes" id="UP000663873">
    <property type="component" value="Unassembled WGS sequence"/>
</dbReference>
<dbReference type="EMBL" id="CAJOBP010039278">
    <property type="protein sequence ID" value="CAF4741566.1"/>
    <property type="molecule type" value="Genomic_DNA"/>
</dbReference>
<accession>A0A821IML7</accession>
<dbReference type="EMBL" id="CAJOBQ010010126">
    <property type="protein sequence ID" value="CAF4703420.1"/>
    <property type="molecule type" value="Genomic_DNA"/>
</dbReference>
<dbReference type="Proteomes" id="UP000663862">
    <property type="component" value="Unassembled WGS sequence"/>
</dbReference>
<gene>
    <name evidence="1" type="ORF">TSG867_LOCUS33427</name>
    <name evidence="2" type="ORF">UJA718_LOCUS38408</name>
</gene>
<proteinExistence type="predicted"/>
<keyword evidence="4" id="KW-1185">Reference proteome</keyword>
<evidence type="ECO:0000313" key="4">
    <source>
        <dbReference type="Proteomes" id="UP000663873"/>
    </source>
</evidence>
<comment type="caution">
    <text evidence="1">The sequence shown here is derived from an EMBL/GenBank/DDBJ whole genome shotgun (WGS) entry which is preliminary data.</text>
</comment>
<organism evidence="1 3">
    <name type="scientific">Rotaria socialis</name>
    <dbReference type="NCBI Taxonomy" id="392032"/>
    <lineage>
        <taxon>Eukaryota</taxon>
        <taxon>Metazoa</taxon>
        <taxon>Spiralia</taxon>
        <taxon>Gnathifera</taxon>
        <taxon>Rotifera</taxon>
        <taxon>Eurotatoria</taxon>
        <taxon>Bdelloidea</taxon>
        <taxon>Philodinida</taxon>
        <taxon>Philodinidae</taxon>
        <taxon>Rotaria</taxon>
    </lineage>
</organism>
<evidence type="ECO:0000313" key="1">
    <source>
        <dbReference type="EMBL" id="CAF4703420.1"/>
    </source>
</evidence>
<dbReference type="AlphaFoldDB" id="A0A821IML7"/>
<evidence type="ECO:0000313" key="3">
    <source>
        <dbReference type="Proteomes" id="UP000663862"/>
    </source>
</evidence>
<feature type="non-terminal residue" evidence="1">
    <location>
        <position position="102"/>
    </location>
</feature>
<name>A0A821IML7_9BILA</name>